<evidence type="ECO:0000256" key="1">
    <source>
        <dbReference type="ARBA" id="ARBA00001966"/>
    </source>
</evidence>
<dbReference type="GeneID" id="33317110"/>
<protein>
    <recommendedName>
        <fullName evidence="8">Radical SAM core domain-containing protein</fullName>
    </recommendedName>
</protein>
<dbReference type="OrthoDB" id="5620at2157"/>
<dbReference type="EMBL" id="CP015103">
    <property type="protein sequence ID" value="ASJ08190.1"/>
    <property type="molecule type" value="Genomic_DNA"/>
</dbReference>
<evidence type="ECO:0000256" key="4">
    <source>
        <dbReference type="ARBA" id="ARBA00022723"/>
    </source>
</evidence>
<comment type="cofactor">
    <cofactor evidence="1">
        <name>[4Fe-4S] cluster</name>
        <dbReference type="ChEBI" id="CHEBI:49883"/>
    </cofactor>
</comment>
<dbReference type="InterPro" id="IPR007197">
    <property type="entry name" value="rSAM"/>
</dbReference>
<dbReference type="SMART" id="SM00729">
    <property type="entry name" value="Elp3"/>
    <property type="match status" value="1"/>
</dbReference>
<dbReference type="SFLD" id="SFLDG01067">
    <property type="entry name" value="SPASM/twitch_domain_containing"/>
    <property type="match status" value="1"/>
</dbReference>
<name>A0A2Z2MWB5_9EURY</name>
<keyword evidence="6" id="KW-0411">Iron-sulfur</keyword>
<dbReference type="InterPro" id="IPR051196">
    <property type="entry name" value="RSAD2/Viperin_antiviral"/>
</dbReference>
<dbReference type="InterPro" id="IPR013785">
    <property type="entry name" value="Aldolase_TIM"/>
</dbReference>
<keyword evidence="4" id="KW-0479">Metal-binding</keyword>
<evidence type="ECO:0000313" key="9">
    <source>
        <dbReference type="EMBL" id="ASJ08190.1"/>
    </source>
</evidence>
<reference evidence="9 10" key="1">
    <citation type="submission" date="2016-04" db="EMBL/GenBank/DDBJ databases">
        <title>Complete genome sequence of Thermococcus siculi type strain RG-20.</title>
        <authorList>
            <person name="Oger P.M."/>
        </authorList>
    </citation>
    <scope>NUCLEOTIDE SEQUENCE [LARGE SCALE GENOMIC DNA]</scope>
    <source>
        <strain evidence="9 10">RG-20</strain>
    </source>
</reference>
<dbReference type="SFLD" id="SFLDG01088">
    <property type="entry name" value="antiviral_proteins"/>
    <property type="match status" value="1"/>
</dbReference>
<sequence>MKVPFSISFSKAPLAVNWHMLERCNYRCSFCFAKFKEVPEICNDPEKSKLILTKLKEAGVEKINFTGGEPLLCRNLGELVKYAKELGMATSIVTNGYYLTESAGREFLKNYGKYLDWIGISLDSGREEVEKALGRGHGDHVRRVIEAVDLIRTLYPHIGIKINTVVTKLNHQEDMHWVIKRISPDRWKVFQLKIISGVNEGSKPLGVTEEEFREFIERHEDLNPIAEDNNLMTESYLMMDPYGRFYDEESQLENIRPSLLDAPFEEAISGVKFDFSKFVLRGGIYNWRRAEDEV</sequence>
<dbReference type="RefSeq" id="WP_088855430.1">
    <property type="nucleotide sequence ID" value="NZ_CP015103.1"/>
</dbReference>
<dbReference type="SUPFAM" id="SSF102114">
    <property type="entry name" value="Radical SAM enzymes"/>
    <property type="match status" value="1"/>
</dbReference>
<dbReference type="SFLD" id="SFLDS00029">
    <property type="entry name" value="Radical_SAM"/>
    <property type="match status" value="2"/>
</dbReference>
<dbReference type="InterPro" id="IPR058240">
    <property type="entry name" value="rSAM_sf"/>
</dbReference>
<proteinExistence type="predicted"/>
<dbReference type="AlphaFoldDB" id="A0A2Z2MWB5"/>
<dbReference type="GO" id="GO:0051607">
    <property type="term" value="P:defense response to virus"/>
    <property type="evidence" value="ECO:0007669"/>
    <property type="project" value="UniProtKB-KW"/>
</dbReference>
<dbReference type="GO" id="GO:0051539">
    <property type="term" value="F:4 iron, 4 sulfur cluster binding"/>
    <property type="evidence" value="ECO:0007669"/>
    <property type="project" value="UniProtKB-KW"/>
</dbReference>
<dbReference type="GO" id="GO:0046872">
    <property type="term" value="F:metal ion binding"/>
    <property type="evidence" value="ECO:0007669"/>
    <property type="project" value="UniProtKB-KW"/>
</dbReference>
<dbReference type="PANTHER" id="PTHR21339">
    <property type="entry name" value="RADICAL S-ADENOSYL METHIONINE DOMAIN-CONTAINING PROTEIN 2"/>
    <property type="match status" value="1"/>
</dbReference>
<evidence type="ECO:0000256" key="5">
    <source>
        <dbReference type="ARBA" id="ARBA00023004"/>
    </source>
</evidence>
<dbReference type="PROSITE" id="PS51918">
    <property type="entry name" value="RADICAL_SAM"/>
    <property type="match status" value="1"/>
</dbReference>
<evidence type="ECO:0000259" key="8">
    <source>
        <dbReference type="PROSITE" id="PS51918"/>
    </source>
</evidence>
<keyword evidence="3" id="KW-0949">S-adenosyl-L-methionine</keyword>
<keyword evidence="7" id="KW-0051">Antiviral defense</keyword>
<evidence type="ECO:0000256" key="2">
    <source>
        <dbReference type="ARBA" id="ARBA00022485"/>
    </source>
</evidence>
<feature type="domain" description="Radical SAM core" evidence="8">
    <location>
        <begin position="10"/>
        <end position="226"/>
    </location>
</feature>
<evidence type="ECO:0000256" key="6">
    <source>
        <dbReference type="ARBA" id="ARBA00023014"/>
    </source>
</evidence>
<dbReference type="CDD" id="cd01335">
    <property type="entry name" value="Radical_SAM"/>
    <property type="match status" value="1"/>
</dbReference>
<dbReference type="PANTHER" id="PTHR21339:SF0">
    <property type="entry name" value="S-ADENOSYLMETHIONINE-DEPENDENT NUCLEOTIDE DEHYDRATASE RSAD2"/>
    <property type="match status" value="1"/>
</dbReference>
<evidence type="ECO:0000313" key="10">
    <source>
        <dbReference type="Proteomes" id="UP000250125"/>
    </source>
</evidence>
<dbReference type="GO" id="GO:0003824">
    <property type="term" value="F:catalytic activity"/>
    <property type="evidence" value="ECO:0007669"/>
    <property type="project" value="InterPro"/>
</dbReference>
<keyword evidence="2" id="KW-0004">4Fe-4S</keyword>
<dbReference type="Proteomes" id="UP000250125">
    <property type="component" value="Chromosome"/>
</dbReference>
<gene>
    <name evidence="9" type="ORF">A3L11_02690</name>
</gene>
<evidence type="ECO:0000256" key="3">
    <source>
        <dbReference type="ARBA" id="ARBA00022691"/>
    </source>
</evidence>
<organism evidence="9 10">
    <name type="scientific">Thermococcus siculi</name>
    <dbReference type="NCBI Taxonomy" id="72803"/>
    <lineage>
        <taxon>Archaea</taxon>
        <taxon>Methanobacteriati</taxon>
        <taxon>Methanobacteriota</taxon>
        <taxon>Thermococci</taxon>
        <taxon>Thermococcales</taxon>
        <taxon>Thermococcaceae</taxon>
        <taxon>Thermococcus</taxon>
    </lineage>
</organism>
<evidence type="ECO:0000256" key="7">
    <source>
        <dbReference type="ARBA" id="ARBA00023118"/>
    </source>
</evidence>
<keyword evidence="10" id="KW-1185">Reference proteome</keyword>
<dbReference type="InterPro" id="IPR006638">
    <property type="entry name" value="Elp3/MiaA/NifB-like_rSAM"/>
</dbReference>
<dbReference type="Gene3D" id="3.20.20.70">
    <property type="entry name" value="Aldolase class I"/>
    <property type="match status" value="1"/>
</dbReference>
<accession>A0A2Z2MWB5</accession>
<keyword evidence="5" id="KW-0408">Iron</keyword>
<dbReference type="Pfam" id="PF04055">
    <property type="entry name" value="Radical_SAM"/>
    <property type="match status" value="1"/>
</dbReference>
<dbReference type="KEGG" id="tsl:A3L11_02690"/>
<dbReference type="NCBIfam" id="NF038283">
    <property type="entry name" value="viperin_w_prok"/>
    <property type="match status" value="1"/>
</dbReference>